<dbReference type="InterPro" id="IPR013538">
    <property type="entry name" value="ASHA1/2-like_C"/>
</dbReference>
<evidence type="ECO:0000256" key="1">
    <source>
        <dbReference type="ARBA" id="ARBA00006817"/>
    </source>
</evidence>
<reference evidence="3 4" key="1">
    <citation type="submission" date="2018-06" db="EMBL/GenBank/DDBJ databases">
        <title>Genomic Encyclopedia of Archaeal and Bacterial Type Strains, Phase II (KMG-II): from individual species to whole genera.</title>
        <authorList>
            <person name="Goeker M."/>
        </authorList>
    </citation>
    <scope>NUCLEOTIDE SEQUENCE [LARGE SCALE GENOMIC DNA]</scope>
    <source>
        <strain evidence="3 4">DSM 29821</strain>
    </source>
</reference>
<dbReference type="Pfam" id="PF08327">
    <property type="entry name" value="AHSA1"/>
    <property type="match status" value="1"/>
</dbReference>
<dbReference type="Gene3D" id="3.30.530.20">
    <property type="match status" value="1"/>
</dbReference>
<dbReference type="CDD" id="cd08895">
    <property type="entry name" value="SRPBCC_CalC_Aha1-like_2"/>
    <property type="match status" value="1"/>
</dbReference>
<sequence>MATTTNSKLIPASRETVYNAFTDKTALAYWLAPNNMEGKVHHFELKVGGGYTMSLFYLDSESGGKTTGNEDRFESTFLELQPYEKIVQAIRFDSDKSKFEGQMIMEVQLEEKGPVATLVTMTFKQIPSGIDPKDNEKGTEQSLEKLAAYVKRQHQPKQ</sequence>
<dbReference type="InterPro" id="IPR023393">
    <property type="entry name" value="START-like_dom_sf"/>
</dbReference>
<evidence type="ECO:0000313" key="4">
    <source>
        <dbReference type="Proteomes" id="UP000249819"/>
    </source>
</evidence>
<dbReference type="SUPFAM" id="SSF55961">
    <property type="entry name" value="Bet v1-like"/>
    <property type="match status" value="1"/>
</dbReference>
<gene>
    <name evidence="3" type="ORF">CLV59_106410</name>
</gene>
<dbReference type="OrthoDB" id="9786557at2"/>
<dbReference type="EMBL" id="QLMA01000006">
    <property type="protein sequence ID" value="RAJ79349.1"/>
    <property type="molecule type" value="Genomic_DNA"/>
</dbReference>
<organism evidence="3 4">
    <name type="scientific">Chitinophaga dinghuensis</name>
    <dbReference type="NCBI Taxonomy" id="1539050"/>
    <lineage>
        <taxon>Bacteria</taxon>
        <taxon>Pseudomonadati</taxon>
        <taxon>Bacteroidota</taxon>
        <taxon>Chitinophagia</taxon>
        <taxon>Chitinophagales</taxon>
        <taxon>Chitinophagaceae</taxon>
        <taxon>Chitinophaga</taxon>
    </lineage>
</organism>
<keyword evidence="4" id="KW-1185">Reference proteome</keyword>
<name>A0A327VTV9_9BACT</name>
<evidence type="ECO:0000259" key="2">
    <source>
        <dbReference type="Pfam" id="PF08327"/>
    </source>
</evidence>
<feature type="domain" description="Activator of Hsp90 ATPase homologue 1/2-like C-terminal" evidence="2">
    <location>
        <begin position="12"/>
        <end position="151"/>
    </location>
</feature>
<proteinExistence type="inferred from homology"/>
<dbReference type="RefSeq" id="WP_111593796.1">
    <property type="nucleotide sequence ID" value="NZ_QLMA01000006.1"/>
</dbReference>
<dbReference type="Proteomes" id="UP000249819">
    <property type="component" value="Unassembled WGS sequence"/>
</dbReference>
<accession>A0A327VTV9</accession>
<dbReference type="AlphaFoldDB" id="A0A327VTV9"/>
<protein>
    <submittedName>
        <fullName evidence="3">Uncharacterized protein YndB with AHSA1/START domain</fullName>
    </submittedName>
</protein>
<evidence type="ECO:0000313" key="3">
    <source>
        <dbReference type="EMBL" id="RAJ79349.1"/>
    </source>
</evidence>
<comment type="caution">
    <text evidence="3">The sequence shown here is derived from an EMBL/GenBank/DDBJ whole genome shotgun (WGS) entry which is preliminary data.</text>
</comment>
<comment type="similarity">
    <text evidence="1">Belongs to the AHA1 family.</text>
</comment>